<feature type="chain" id="PRO_5042115889" description="PEP-CTERM protein-sorting domain-containing protein" evidence="1">
    <location>
        <begin position="39"/>
        <end position="266"/>
    </location>
</feature>
<evidence type="ECO:0000313" key="2">
    <source>
        <dbReference type="EMBL" id="QHV62950.1"/>
    </source>
</evidence>
<gene>
    <name evidence="2" type="ORF">DMI76_06025</name>
</gene>
<dbReference type="AlphaFoldDB" id="A0AAE6TAF2"/>
<sequence>MFADSKSATKPKRNRTIDMKKTLTILAALGTFAVSSEAATVFNYYTPGADNYNSTIHGFYLGLDSSALAPVSGSGSPASLSGDIRLDSFTLRGPSGNTGANVTYGFLVLNASDNSVIGLSTNMGTSGNGVNLTFNFSAVDGSSLILDAGTTYRYLTVSQAVMDMINGDTSKTYLYAAGGTGAPTSSTDGDTVTISNGLTAPGIRGHHDSAGAPDDSIVITGANGTNTFAQLSPIFTEIRGEVVPEPATATLSLLGLAALMMRRRRA</sequence>
<name>A0AAE6TAF2_9BACT</name>
<evidence type="ECO:0000256" key="1">
    <source>
        <dbReference type="SAM" id="SignalP"/>
    </source>
</evidence>
<reference evidence="2" key="1">
    <citation type="submission" date="2018-05" db="EMBL/GenBank/DDBJ databases">
        <title>Complete genome sequnece of Akkermansia muciniphila EB-AMDK-40.</title>
        <authorList>
            <person name="Nam Y.-D."/>
            <person name="Chung W.-H."/>
            <person name="Park Y.S."/>
            <person name="Kang J."/>
        </authorList>
    </citation>
    <scope>NUCLEOTIDE SEQUENCE</scope>
    <source>
        <strain evidence="2">EB-AMDK-40</strain>
    </source>
</reference>
<dbReference type="Proteomes" id="UP000642553">
    <property type="component" value="Chromosome"/>
</dbReference>
<organism evidence="2 3">
    <name type="scientific">Akkermansia massiliensis</name>
    <dbReference type="NCBI Taxonomy" id="2927224"/>
    <lineage>
        <taxon>Bacteria</taxon>
        <taxon>Pseudomonadati</taxon>
        <taxon>Verrucomicrobiota</taxon>
        <taxon>Verrucomicrobiia</taxon>
        <taxon>Verrucomicrobiales</taxon>
        <taxon>Akkermansiaceae</taxon>
        <taxon>Akkermansia</taxon>
    </lineage>
</organism>
<accession>A0AAE6TAF2</accession>
<evidence type="ECO:0000313" key="3">
    <source>
        <dbReference type="Proteomes" id="UP000642553"/>
    </source>
</evidence>
<dbReference type="InterPro" id="IPR013424">
    <property type="entry name" value="Ice-binding_C"/>
</dbReference>
<dbReference type="EMBL" id="CP029701">
    <property type="protein sequence ID" value="QHV62950.1"/>
    <property type="molecule type" value="Genomic_DNA"/>
</dbReference>
<evidence type="ECO:0008006" key="4">
    <source>
        <dbReference type="Google" id="ProtNLM"/>
    </source>
</evidence>
<keyword evidence="1" id="KW-0732">Signal</keyword>
<feature type="signal peptide" evidence="1">
    <location>
        <begin position="1"/>
        <end position="38"/>
    </location>
</feature>
<proteinExistence type="predicted"/>
<protein>
    <recommendedName>
        <fullName evidence="4">PEP-CTERM protein-sorting domain-containing protein</fullName>
    </recommendedName>
</protein>
<dbReference type="NCBIfam" id="TIGR02595">
    <property type="entry name" value="PEP_CTERM"/>
    <property type="match status" value="1"/>
</dbReference>